<organism evidence="1">
    <name type="scientific">Rhizophagus irregularis (strain DAOM 181602 / DAOM 197198 / MUCL 43194)</name>
    <name type="common">Arbuscular mycorrhizal fungus</name>
    <name type="synonym">Glomus intraradices</name>
    <dbReference type="NCBI Taxonomy" id="747089"/>
    <lineage>
        <taxon>Eukaryota</taxon>
        <taxon>Fungi</taxon>
        <taxon>Fungi incertae sedis</taxon>
        <taxon>Mucoromycota</taxon>
        <taxon>Glomeromycotina</taxon>
        <taxon>Glomeromycetes</taxon>
        <taxon>Glomerales</taxon>
        <taxon>Glomeraceae</taxon>
        <taxon>Rhizophagus</taxon>
    </lineage>
</organism>
<dbReference type="HOGENOM" id="CLU_2868761_0_0_1"/>
<dbReference type="AlphaFoldDB" id="U9TAJ7"/>
<dbReference type="EMBL" id="KI295078">
    <property type="protein sequence ID" value="ESA03348.1"/>
    <property type="molecule type" value="Genomic_DNA"/>
</dbReference>
<reference evidence="1" key="1">
    <citation type="submission" date="2013-07" db="EMBL/GenBank/DDBJ databases">
        <title>The genome of an arbuscular mycorrhizal fungus provides insights into the evolution of the oldest plant symbiosis.</title>
        <authorList>
            <consortium name="DOE Joint Genome Institute"/>
            <person name="Tisserant E."/>
            <person name="Malbreil M."/>
            <person name="Kuo A."/>
            <person name="Kohler A."/>
            <person name="Symeonidi A."/>
            <person name="Balestrini R."/>
            <person name="Charron P."/>
            <person name="Duensing N."/>
            <person name="Frei-dit-Frey N."/>
            <person name="Gianinazzi-Pearson V."/>
            <person name="Gilbert B."/>
            <person name="Handa Y."/>
            <person name="Hijri M."/>
            <person name="Kaul R."/>
            <person name="Kawaguchi M."/>
            <person name="Krajinski F."/>
            <person name="Lammers P."/>
            <person name="Lapierre D."/>
            <person name="Masclaux F.G."/>
            <person name="Murat C."/>
            <person name="Morin E."/>
            <person name="Ndikumana S."/>
            <person name="Pagni M."/>
            <person name="Petitpierre D."/>
            <person name="Requena N."/>
            <person name="Rosikiewicz P."/>
            <person name="Riley R."/>
            <person name="Saito K."/>
            <person name="San Clemente H."/>
            <person name="Shapiro H."/>
            <person name="van Tuinen D."/>
            <person name="Becard G."/>
            <person name="Bonfante P."/>
            <person name="Paszkowski U."/>
            <person name="Shachar-Hill Y."/>
            <person name="Young J.P."/>
            <person name="Sanders I.R."/>
            <person name="Henrissat B."/>
            <person name="Rensing S.A."/>
            <person name="Grigoriev I.V."/>
            <person name="Corradi N."/>
            <person name="Roux C."/>
            <person name="Martin F."/>
        </authorList>
    </citation>
    <scope>NUCLEOTIDE SEQUENCE</scope>
    <source>
        <strain evidence="1">DAOM 197198</strain>
    </source>
</reference>
<accession>U9TAJ7</accession>
<proteinExistence type="predicted"/>
<gene>
    <name evidence="1" type="ORF">GLOINDRAFT_5630</name>
</gene>
<evidence type="ECO:0000313" key="1">
    <source>
        <dbReference type="EMBL" id="ESA03348.1"/>
    </source>
</evidence>
<protein>
    <submittedName>
        <fullName evidence="1">Uncharacterized protein</fullName>
    </submittedName>
</protein>
<sequence>MQGALLILFPPTPPALVLNEISDALVNLFQLENILNKPKLNGSLKSIPVIKVYKLFKIHENLIT</sequence>
<name>U9TAJ7_RHIID</name>